<dbReference type="PANTHER" id="PTHR46825">
    <property type="entry name" value="D-ALANYL-D-ALANINE-CARBOXYPEPTIDASE/ENDOPEPTIDASE AMPH"/>
    <property type="match status" value="1"/>
</dbReference>
<dbReference type="Pfam" id="PF00144">
    <property type="entry name" value="Beta-lactamase"/>
    <property type="match status" value="1"/>
</dbReference>
<reference evidence="2 3" key="1">
    <citation type="submission" date="2016-07" db="EMBL/GenBank/DDBJ databases">
        <authorList>
            <person name="Jeong J.-J."/>
            <person name="Kim D.W."/>
            <person name="Sang M.K."/>
            <person name="Choi I.-G."/>
            <person name="Kim K.D."/>
        </authorList>
    </citation>
    <scope>NUCLEOTIDE SEQUENCE [LARGE SCALE GENOMIC DNA]</scope>
    <source>
        <strain evidence="2 3">UTM-3</strain>
    </source>
</reference>
<keyword evidence="3" id="KW-1185">Reference proteome</keyword>
<gene>
    <name evidence="2" type="ORF">BBI01_05460</name>
</gene>
<dbReference type="InterPro" id="IPR012338">
    <property type="entry name" value="Beta-lactam/transpept-like"/>
</dbReference>
<dbReference type="Gene3D" id="3.40.710.10">
    <property type="entry name" value="DD-peptidase/beta-lactamase superfamily"/>
    <property type="match status" value="1"/>
</dbReference>
<name>A0A1B8ZX10_9FLAO</name>
<comment type="caution">
    <text evidence="2">The sequence shown here is derived from an EMBL/GenBank/DDBJ whole genome shotgun (WGS) entry which is preliminary data.</text>
</comment>
<dbReference type="RefSeq" id="WP_065393812.1">
    <property type="nucleotide sequence ID" value="NZ_MAYH01000012.1"/>
</dbReference>
<dbReference type="InterPro" id="IPR001466">
    <property type="entry name" value="Beta-lactam-related"/>
</dbReference>
<accession>A0A1B8ZX10</accession>
<dbReference type="OrthoDB" id="846150at2"/>
<evidence type="ECO:0000313" key="3">
    <source>
        <dbReference type="Proteomes" id="UP000092651"/>
    </source>
</evidence>
<dbReference type="SUPFAM" id="SSF56601">
    <property type="entry name" value="beta-lactamase/transpeptidase-like"/>
    <property type="match status" value="1"/>
</dbReference>
<dbReference type="InterPro" id="IPR050491">
    <property type="entry name" value="AmpC-like"/>
</dbReference>
<dbReference type="PROSITE" id="PS51257">
    <property type="entry name" value="PROKAR_LIPOPROTEIN"/>
    <property type="match status" value="1"/>
</dbReference>
<evidence type="ECO:0000313" key="2">
    <source>
        <dbReference type="EMBL" id="OCA76140.1"/>
    </source>
</evidence>
<dbReference type="PANTHER" id="PTHR46825:SF9">
    <property type="entry name" value="BETA-LACTAMASE-RELATED DOMAIN-CONTAINING PROTEIN"/>
    <property type="match status" value="1"/>
</dbReference>
<feature type="domain" description="Beta-lactamase-related" evidence="1">
    <location>
        <begin position="39"/>
        <end position="403"/>
    </location>
</feature>
<sequence length="416" mass="47413">MKKYLLFLVIIPLSISCQTTGNMGNITYQKVNDSLRAEINTIYQQGHFNGFSVSVVNDQTTLYQEGFGFSDIKERKPYSENTIQNIASVSKTFVGIAILKAQELGKLKLDDPIQKYLPFKVFNPHFPQTNITIRQLATHTSSILDNEFYLSKNYFLKPNQDLKEAKLNFDDEQVFNPSNSIITMSTFLKNALSENGKWNKDSFSSHQPGAIYEYSNVGTALAAFIVERATGQEFSAFTKKYILKPLQMNDSGWKFEDIQLSKFSKLYENPNTLLPYYQSATYPDGGMITSINDLSKYLTELIKGYHGKGTILSQKSYKEYFTPQLKASNFIDRNDKNPYSESYNSGIFIGFGYTGYIGHTGGDPGVMSMMFFDTKNNLGRIMIFNTNFSDKKGNDAFYGIWNVLEKYQMKLDHKKN</sequence>
<dbReference type="Proteomes" id="UP000092651">
    <property type="component" value="Unassembled WGS sequence"/>
</dbReference>
<protein>
    <recommendedName>
        <fullName evidence="1">Beta-lactamase-related domain-containing protein</fullName>
    </recommendedName>
</protein>
<evidence type="ECO:0000259" key="1">
    <source>
        <dbReference type="Pfam" id="PF00144"/>
    </source>
</evidence>
<dbReference type="AlphaFoldDB" id="A0A1B8ZX10"/>
<dbReference type="EMBL" id="MAYH01000012">
    <property type="protein sequence ID" value="OCA76140.1"/>
    <property type="molecule type" value="Genomic_DNA"/>
</dbReference>
<organism evidence="2 3">
    <name type="scientific">Chryseobacterium artocarpi</name>
    <dbReference type="NCBI Taxonomy" id="1414727"/>
    <lineage>
        <taxon>Bacteria</taxon>
        <taxon>Pseudomonadati</taxon>
        <taxon>Bacteroidota</taxon>
        <taxon>Flavobacteriia</taxon>
        <taxon>Flavobacteriales</taxon>
        <taxon>Weeksellaceae</taxon>
        <taxon>Chryseobacterium group</taxon>
        <taxon>Chryseobacterium</taxon>
    </lineage>
</organism>
<proteinExistence type="predicted"/>